<dbReference type="SUPFAM" id="SSF101898">
    <property type="entry name" value="NHL repeat"/>
    <property type="match status" value="1"/>
</dbReference>
<dbReference type="Proteomes" id="UP001155280">
    <property type="component" value="Unassembled WGS sequence"/>
</dbReference>
<dbReference type="InterPro" id="IPR003410">
    <property type="entry name" value="HYR_dom"/>
</dbReference>
<name>A0A9X2KWR2_9FLAO</name>
<feature type="domain" description="HYR" evidence="3">
    <location>
        <begin position="1156"/>
        <end position="1237"/>
    </location>
</feature>
<dbReference type="InterPro" id="IPR041690">
    <property type="entry name" value="Cadherin_5"/>
</dbReference>
<feature type="domain" description="HYR" evidence="3">
    <location>
        <begin position="495"/>
        <end position="576"/>
    </location>
</feature>
<gene>
    <name evidence="4" type="ORF">MKO06_07550</name>
</gene>
<dbReference type="Pfam" id="PF17892">
    <property type="entry name" value="Cadherin_5"/>
    <property type="match status" value="1"/>
</dbReference>
<dbReference type="PANTHER" id="PTHR24273:SF32">
    <property type="entry name" value="HYALIN"/>
    <property type="match status" value="1"/>
</dbReference>
<dbReference type="Pfam" id="PF02494">
    <property type="entry name" value="HYR"/>
    <property type="match status" value="4"/>
</dbReference>
<dbReference type="InterPro" id="IPR011042">
    <property type="entry name" value="6-blade_b-propeller_TolB-like"/>
</dbReference>
<protein>
    <submittedName>
        <fullName evidence="4">HYR domain-containing protein</fullName>
    </submittedName>
</protein>
<keyword evidence="5" id="KW-1185">Reference proteome</keyword>
<keyword evidence="1" id="KW-0732">Signal</keyword>
<dbReference type="Pfam" id="PF18962">
    <property type="entry name" value="Por_Secre_tail"/>
    <property type="match status" value="1"/>
</dbReference>
<evidence type="ECO:0000256" key="2">
    <source>
        <dbReference type="ARBA" id="ARBA00022737"/>
    </source>
</evidence>
<evidence type="ECO:0000313" key="5">
    <source>
        <dbReference type="Proteomes" id="UP001155280"/>
    </source>
</evidence>
<dbReference type="InterPro" id="IPR013783">
    <property type="entry name" value="Ig-like_fold"/>
</dbReference>
<feature type="domain" description="HYR" evidence="3">
    <location>
        <begin position="409"/>
        <end position="494"/>
    </location>
</feature>
<dbReference type="NCBIfam" id="TIGR04183">
    <property type="entry name" value="Por_Secre_tail"/>
    <property type="match status" value="1"/>
</dbReference>
<comment type="caution">
    <text evidence="4">The sequence shown here is derived from an EMBL/GenBank/DDBJ whole genome shotgun (WGS) entry which is preliminary data.</text>
</comment>
<evidence type="ECO:0000256" key="1">
    <source>
        <dbReference type="ARBA" id="ARBA00022729"/>
    </source>
</evidence>
<dbReference type="EMBL" id="JANCNS010000002">
    <property type="protein sequence ID" value="MCP9199754.1"/>
    <property type="molecule type" value="Genomic_DNA"/>
</dbReference>
<evidence type="ECO:0000313" key="4">
    <source>
        <dbReference type="EMBL" id="MCP9199754.1"/>
    </source>
</evidence>
<feature type="domain" description="HYR" evidence="3">
    <location>
        <begin position="578"/>
        <end position="664"/>
    </location>
</feature>
<dbReference type="RefSeq" id="WP_241551569.1">
    <property type="nucleotide sequence ID" value="NZ_JANCNS010000002.1"/>
</dbReference>
<feature type="domain" description="HYR" evidence="3">
    <location>
        <begin position="992"/>
        <end position="1078"/>
    </location>
</feature>
<reference evidence="4" key="1">
    <citation type="submission" date="2022-07" db="EMBL/GenBank/DDBJ databases">
        <title>Gramela sediminis sp. nov., isolated from deep-sea sediment of the Indian Ocean.</title>
        <authorList>
            <person name="Shi H."/>
        </authorList>
    </citation>
    <scope>NUCLEOTIDE SEQUENCE</scope>
    <source>
        <strain evidence="4">GC03-9</strain>
    </source>
</reference>
<proteinExistence type="predicted"/>
<accession>A0A9X2KWR2</accession>
<dbReference type="PANTHER" id="PTHR24273">
    <property type="entry name" value="FI04643P-RELATED"/>
    <property type="match status" value="1"/>
</dbReference>
<dbReference type="PROSITE" id="PS50825">
    <property type="entry name" value="HYR"/>
    <property type="match status" value="6"/>
</dbReference>
<evidence type="ECO:0000259" key="3">
    <source>
        <dbReference type="PROSITE" id="PS50825"/>
    </source>
</evidence>
<keyword evidence="2" id="KW-0677">Repeat</keyword>
<sequence>MNEIQLADLNIGFSGIDTSELPISIDTDSENNVFVLTFGNGIQKRNEAGGNPVPFINGLNSPVDFYIDDSDFFYVADYSEEGSCGTNGKIKKYNSEGVKVNEFYTGFYRPLGVAVGRNGNIYVAEYNPSGSGCENTEMSRVSVYNQDGTRIDHNPYVIRPYRIAVNSQGVVYVSQEGGDNPAVLIMNSELDIQGELPEVQSPGSVVVDAFDFIHVNEYAGRLDFSKFVNFDNIGFSEAQDIAQDIDNGIDDNAFGIRIYRPDQTFAYLYKQEIDFPVDIAFNSCDKMYVNNGFVDGGNVIFIGYVPNTIEFDLEIYRRTPSMDVTPPLAVCISDPLVFNIGVDETITIQESDIDSGSFDLCGEVELRLDKVNFSSTDEGDNLVTLTVIDNYGQQSTCQAIVTINVDEDVDTDDPVISCPDDISQETDPGECGAIVNFPNATATDNSGTASVTRTDNTGLDSGDLFPVGTTTISFRATDAAGNFSDCSFTITIDDNEDPTISCPENINQTVAFGETSKIVNYTVGFDDNCKGFSVQQTAGIASGEEFPVGETITNTFVITDASGNTEDCSFTVTVTVEEDTEAPVINCPDDIFQGTDPGQCRAIVNFVEVTATDNSGSDVSITRIDNTEFDNGDYFPVGTTTLSYRATDEAGNSSECSFTISIEDNEAPVISNCIDENPSFTILEGESHIIDDYTTQVLVSDNCDNDPLITQQPPRGTEITSDQQVILKAVDESGNESELCSFTVEINVEEAYEFRCIGELTVLLGEEAQNSSVTEIPTSEFITSDISNLDLELNVQQFTCDDIGTFDLEINASHKETGEEYSCTVQVSVEDVGAPLIICPAEPISLDLPEDGYLVPDFFENRVSDNCNTIEQLELVQDLEPGTILDSSGTYTINLTATDTYDNVETCVVTVILEENDNTTPEITCPDKQTLDVGDNCEIPLPDYTDLVTTNPDLEVIQTPAPGTMISSTQQINFSATLNGETVSCEFELEVINPANDYSMLCPLTGVNIYEIDASEDGVIVNFDEPTVTGACGEVEIEQTQGPASGSLFPVGTHLVSFTAIDEARRQLDCSFEIVVIRENQLSLSCPGEYEIFADENCQYVIPDFSEIISFTPEDAIIEQSIEPGATTITNADPFITIRATYEGETESCDIYLLLVDETPPVVNCLADRTVEVEEGEIYSLPDFRNELDRSDNCGIAEITQQPIPGTELEDDTIIFLNITDEAGNTTQCDFLLSIREKGSIDFSCIIEEYELSPNEDCEYRMPDFSTILEYGPEDAEFTQAISPGTLLEEDTELQVSVSYEGEIKTCILYVSLVDDKAPEAVCVGQLDIVLEEGETRIITAEMIDNGSFDTCGEVSLSIDQSEFTSEDEGDNTVILTVTDEAGNTATCESLVRVIISDSNVNNPPVGIEDIYTTTVNTQLNISATDGVLANDYDLDDDELSVRLDTDVQNGNLQLNEDGSFIYTPDQDFIGQDYFTYIASDGELDSNIMFVSLYVIDDSGDFSCADQVVLNLGPDGAASLDISNLYSGDSDGLEFSISRQDFGCEDIGDNIVSLTYTGRLEGSCDITVKVIDDEPPVLNLQDISIDLNLEGVATINFQDINDGSFDACDPNVVYILSKNVFTCKEVGENLVRVTAEDASGNVSTAMVRVTVFVEEGICSEAEGSEYIFIYPNPNSGEFQVATPGDITISRIEIFDHRGRFVTARNFTENDTEYNMQVEGLQEAIYILKLDTNEGEVVKRMIFKH</sequence>
<organism evidence="4 5">
    <name type="scientific">Christiangramia oceanisediminis</name>
    <dbReference type="NCBI Taxonomy" id="2920386"/>
    <lineage>
        <taxon>Bacteria</taxon>
        <taxon>Pseudomonadati</taxon>
        <taxon>Bacteroidota</taxon>
        <taxon>Flavobacteriia</taxon>
        <taxon>Flavobacteriales</taxon>
        <taxon>Flavobacteriaceae</taxon>
        <taxon>Christiangramia</taxon>
    </lineage>
</organism>
<feature type="domain" description="HYR" evidence="3">
    <location>
        <begin position="830"/>
        <end position="915"/>
    </location>
</feature>
<dbReference type="Gene3D" id="2.120.10.30">
    <property type="entry name" value="TolB, C-terminal domain"/>
    <property type="match status" value="1"/>
</dbReference>
<dbReference type="Gene3D" id="2.60.40.3440">
    <property type="match status" value="1"/>
</dbReference>
<dbReference type="InterPro" id="IPR026444">
    <property type="entry name" value="Secre_tail"/>
</dbReference>
<dbReference type="Gene3D" id="2.60.40.10">
    <property type="entry name" value="Immunoglobulins"/>
    <property type="match status" value="2"/>
</dbReference>